<evidence type="ECO:0000313" key="3">
    <source>
        <dbReference type="EMBL" id="WMW22816.1"/>
    </source>
</evidence>
<evidence type="ECO:0000313" key="4">
    <source>
        <dbReference type="Proteomes" id="UP001183006"/>
    </source>
</evidence>
<sequence length="403" mass="45724">MRPKEIRYIPRNLKDLLIEMKDTSELMVDLAYSAMVYDDEDIAEEVMRLEEKMDTLDYHMKIAAMLSTRRVEEAEEMSGVLQVARASENIANAAGDIAKIVLMDMGIPMELKLAMREADETITRATVREESTIAGRNLEDIELDTEAGMWIIAIRRNDEWIYDPNHQTRIRPDDVVFARGHDEGVPLFIELVTGHKYVPRTMQHERFLIDLEKAVDIIVEMKNMGELSVGLAYSALLFDNEDIAHEVKALEAEMDSMKHELQHWVLETAKHVPDVNILRGLLQLANSAEAISDAAYTIADTVLRDIELHPIITIAVRESDEVITKLVVQACSPIVEKTFGQLKLETETGVHVMAIKREDRWVYRPNKKTIVRAGDILIARGSHTGEEALFEMCACPLDDKNDS</sequence>
<dbReference type="RefSeq" id="WP_309308930.1">
    <property type="nucleotide sequence ID" value="NZ_CP133594.1"/>
</dbReference>
<dbReference type="InterPro" id="IPR026022">
    <property type="entry name" value="PhoU_dom"/>
</dbReference>
<dbReference type="Proteomes" id="UP001183006">
    <property type="component" value="Chromosome"/>
</dbReference>
<dbReference type="Gene3D" id="1.20.58.220">
    <property type="entry name" value="Phosphate transport system protein phou homolog 2, domain 2"/>
    <property type="match status" value="2"/>
</dbReference>
<dbReference type="InterPro" id="IPR050144">
    <property type="entry name" value="AAE_transporter"/>
</dbReference>
<feature type="coiled-coil region" evidence="1">
    <location>
        <begin position="240"/>
        <end position="267"/>
    </location>
</feature>
<dbReference type="PROSITE" id="PS51202">
    <property type="entry name" value="RCK_C"/>
    <property type="match status" value="2"/>
</dbReference>
<dbReference type="KEGG" id="mmav:RE476_03040"/>
<dbReference type="InterPro" id="IPR038078">
    <property type="entry name" value="PhoU-like_sf"/>
</dbReference>
<keyword evidence="1" id="KW-0175">Coiled coil</keyword>
<dbReference type="InterPro" id="IPR006037">
    <property type="entry name" value="RCK_C"/>
</dbReference>
<gene>
    <name evidence="3" type="ORF">RE476_03040</name>
</gene>
<proteinExistence type="predicted"/>
<dbReference type="GeneID" id="84229083"/>
<dbReference type="SUPFAM" id="SSF116726">
    <property type="entry name" value="TrkA C-terminal domain-like"/>
    <property type="match status" value="2"/>
</dbReference>
<dbReference type="PANTHER" id="PTHR30445">
    <property type="entry name" value="K(+)_H(+) ANTIPORTER SUBUNIT KHTT"/>
    <property type="match status" value="1"/>
</dbReference>
<dbReference type="EMBL" id="CP133594">
    <property type="protein sequence ID" value="WMW22816.1"/>
    <property type="molecule type" value="Genomic_DNA"/>
</dbReference>
<feature type="domain" description="RCK C-terminal" evidence="2">
    <location>
        <begin position="309"/>
        <end position="395"/>
    </location>
</feature>
<evidence type="ECO:0000256" key="1">
    <source>
        <dbReference type="SAM" id="Coils"/>
    </source>
</evidence>
<organism evidence="3 4">
    <name type="scientific">Methanolobus mangrovi</name>
    <dbReference type="NCBI Taxonomy" id="3072977"/>
    <lineage>
        <taxon>Archaea</taxon>
        <taxon>Methanobacteriati</taxon>
        <taxon>Methanobacteriota</taxon>
        <taxon>Stenosarchaea group</taxon>
        <taxon>Methanomicrobia</taxon>
        <taxon>Methanosarcinales</taxon>
        <taxon>Methanosarcinaceae</taxon>
        <taxon>Methanolobus</taxon>
    </lineage>
</organism>
<dbReference type="GO" id="GO:0006813">
    <property type="term" value="P:potassium ion transport"/>
    <property type="evidence" value="ECO:0007669"/>
    <property type="project" value="InterPro"/>
</dbReference>
<dbReference type="SUPFAM" id="SSF109755">
    <property type="entry name" value="PhoU-like"/>
    <property type="match status" value="2"/>
</dbReference>
<dbReference type="Pfam" id="PF02080">
    <property type="entry name" value="TrkA_C"/>
    <property type="match status" value="2"/>
</dbReference>
<feature type="domain" description="RCK C-terminal" evidence="2">
    <location>
        <begin position="110"/>
        <end position="194"/>
    </location>
</feature>
<protein>
    <submittedName>
        <fullName evidence="3">TrkA C-terminal domain-containing protein</fullName>
    </submittedName>
</protein>
<accession>A0AA51YH55</accession>
<dbReference type="AlphaFoldDB" id="A0AA51YH55"/>
<dbReference type="PANTHER" id="PTHR30445:SF8">
    <property type="entry name" value="K(+)_H(+) ANTIPORTER SUBUNIT KHTT"/>
    <property type="match status" value="1"/>
</dbReference>
<dbReference type="Gene3D" id="3.30.70.1450">
    <property type="entry name" value="Regulator of K+ conductance, C-terminal domain"/>
    <property type="match status" value="2"/>
</dbReference>
<name>A0AA51YH55_9EURY</name>
<evidence type="ECO:0000259" key="2">
    <source>
        <dbReference type="PROSITE" id="PS51202"/>
    </source>
</evidence>
<keyword evidence="4" id="KW-1185">Reference proteome</keyword>
<dbReference type="Pfam" id="PF01895">
    <property type="entry name" value="PhoU"/>
    <property type="match status" value="2"/>
</dbReference>
<reference evidence="3" key="1">
    <citation type="submission" date="2023-08" db="EMBL/GenBank/DDBJ databases">
        <title>Methanolobus mangrovi sp. nov. and Methanolobus sediminis sp. nov, two novel methylotrophic methanogens isolated from mangrove sediments in China.</title>
        <authorList>
            <person name="Zhou J."/>
        </authorList>
    </citation>
    <scope>NUCLEOTIDE SEQUENCE</scope>
    <source>
        <strain evidence="3">FTZ2</strain>
    </source>
</reference>
<dbReference type="InterPro" id="IPR036721">
    <property type="entry name" value="RCK_C_sf"/>
</dbReference>
<dbReference type="GO" id="GO:0008324">
    <property type="term" value="F:monoatomic cation transmembrane transporter activity"/>
    <property type="evidence" value="ECO:0007669"/>
    <property type="project" value="InterPro"/>
</dbReference>